<dbReference type="PANTHER" id="PTHR23421">
    <property type="entry name" value="BETA-GALACTOSIDASE RELATED"/>
    <property type="match status" value="1"/>
</dbReference>
<dbReference type="GO" id="GO:0016020">
    <property type="term" value="C:membrane"/>
    <property type="evidence" value="ECO:0007669"/>
    <property type="project" value="UniProtKB-SubCell"/>
</dbReference>
<dbReference type="SUPFAM" id="SSF51445">
    <property type="entry name" value="(Trans)glycosidases"/>
    <property type="match status" value="1"/>
</dbReference>
<dbReference type="Gene3D" id="2.60.390.10">
    <property type="entry name" value="Beta-galactosidase, domain 3"/>
    <property type="match status" value="1"/>
</dbReference>
<feature type="repeat" description="Solcar" evidence="14">
    <location>
        <begin position="268"/>
        <end position="355"/>
    </location>
</feature>
<gene>
    <name evidence="17" type="ORF">ETB97_004846</name>
</gene>
<dbReference type="InterPro" id="IPR037110">
    <property type="entry name" value="Betagal_dom2_sf"/>
</dbReference>
<evidence type="ECO:0000313" key="18">
    <source>
        <dbReference type="Proteomes" id="UP000541154"/>
    </source>
</evidence>
<dbReference type="SUPFAM" id="SSF103506">
    <property type="entry name" value="Mitochondrial carrier"/>
    <property type="match status" value="1"/>
</dbReference>
<evidence type="ECO:0000256" key="15">
    <source>
        <dbReference type="RuleBase" id="RU003679"/>
    </source>
</evidence>
<evidence type="ECO:0000256" key="6">
    <source>
        <dbReference type="ARBA" id="ARBA00022692"/>
    </source>
</evidence>
<evidence type="ECO:0000256" key="8">
    <source>
        <dbReference type="ARBA" id="ARBA00022792"/>
    </source>
</evidence>
<dbReference type="SMART" id="SM01029">
    <property type="entry name" value="BetaGal_dom2"/>
    <property type="match status" value="1"/>
</dbReference>
<dbReference type="InterPro" id="IPR008979">
    <property type="entry name" value="Galactose-bd-like_sf"/>
</dbReference>
<dbReference type="InterPro" id="IPR017853">
    <property type="entry name" value="GH"/>
</dbReference>
<dbReference type="InterPro" id="IPR025300">
    <property type="entry name" value="BetaGal_jelly_roll_dom"/>
</dbReference>
<evidence type="ECO:0000256" key="11">
    <source>
        <dbReference type="ARBA" id="ARBA00023136"/>
    </source>
</evidence>
<dbReference type="Gene3D" id="2.60.120.260">
    <property type="entry name" value="Galactose-binding domain-like"/>
    <property type="match status" value="2"/>
</dbReference>
<keyword evidence="10" id="KW-1133">Transmembrane helix</keyword>
<evidence type="ECO:0000313" key="17">
    <source>
        <dbReference type="EMBL" id="KAF5865263.1"/>
    </source>
</evidence>
<organism evidence="17 18">
    <name type="scientific">Petromyces alliaceus</name>
    <name type="common">Aspergillus alliaceus</name>
    <dbReference type="NCBI Taxonomy" id="209559"/>
    <lineage>
        <taxon>Eukaryota</taxon>
        <taxon>Fungi</taxon>
        <taxon>Dikarya</taxon>
        <taxon>Ascomycota</taxon>
        <taxon>Pezizomycotina</taxon>
        <taxon>Eurotiomycetes</taxon>
        <taxon>Eurotiomycetidae</taxon>
        <taxon>Eurotiales</taxon>
        <taxon>Aspergillaceae</taxon>
        <taxon>Aspergillus</taxon>
        <taxon>Aspergillus subgen. Circumdati</taxon>
    </lineage>
</organism>
<evidence type="ECO:0000256" key="10">
    <source>
        <dbReference type="ARBA" id="ARBA00022989"/>
    </source>
</evidence>
<reference evidence="17 18" key="1">
    <citation type="submission" date="2019-04" db="EMBL/GenBank/DDBJ databases">
        <title>Aspergillus burnettii sp. nov., novel species from soil in southeast Queensland.</title>
        <authorList>
            <person name="Gilchrist C.L.M."/>
            <person name="Pitt J.I."/>
            <person name="Lange L."/>
            <person name="Lacey H.J."/>
            <person name="Vuong D."/>
            <person name="Midgley D.J."/>
            <person name="Greenfield P."/>
            <person name="Bradbury M."/>
            <person name="Lacey E."/>
            <person name="Busk P.K."/>
            <person name="Pilgaard B."/>
            <person name="Chooi Y.H."/>
            <person name="Piggott A.M."/>
        </authorList>
    </citation>
    <scope>NUCLEOTIDE SEQUENCE [LARGE SCALE GENOMIC DNA]</scope>
    <source>
        <strain evidence="17 18">FRR 5400</strain>
    </source>
</reference>
<accession>A0A8H6EB17</accession>
<evidence type="ECO:0000256" key="4">
    <source>
        <dbReference type="ARBA" id="ARBA00009809"/>
    </source>
</evidence>
<dbReference type="Pfam" id="PF10435">
    <property type="entry name" value="BetaGal_dom2"/>
    <property type="match status" value="1"/>
</dbReference>
<comment type="catalytic activity">
    <reaction evidence="1">
        <text>Hydrolysis of terminal non-reducing beta-D-galactose residues in beta-D-galactosides.</text>
        <dbReference type="EC" id="3.2.1.23"/>
    </reaction>
</comment>
<dbReference type="FunFam" id="3.20.20.80:FF:000040">
    <property type="entry name" value="Beta-galactosidase A"/>
    <property type="match status" value="1"/>
</dbReference>
<dbReference type="PROSITE" id="PS50920">
    <property type="entry name" value="SOLCAR"/>
    <property type="match status" value="3"/>
</dbReference>
<dbReference type="InterPro" id="IPR018108">
    <property type="entry name" value="MCP_transmembrane"/>
</dbReference>
<dbReference type="Proteomes" id="UP000541154">
    <property type="component" value="Unassembled WGS sequence"/>
</dbReference>
<dbReference type="Gene3D" id="1.50.40.10">
    <property type="entry name" value="Mitochondrial carrier domain"/>
    <property type="match status" value="2"/>
</dbReference>
<name>A0A8H6EB17_PETAA</name>
<sequence length="1414" mass="155936">MEARTWTLKRYIEPLVLYLKIDLKLYISALGAEVSTPSVQHPIVVAGQEDPRAHIFVLFGSIDIDFSRTMASELKASVPIVTRWRENVKDLTAGAAGGVAQVLIGQPFDLVKVRLQTQDGGNALSTARNIWAKEGPLAFHNGSLMPLLGIGACVSVQFSSFHSFRQDIESHNRDNHPEHTPTLSLTQFYLAGAGAGVATSILSGPVEHIRIRLQTQPHGTAGIYNGPWDCTRKIIRTAGIPGIYRGQAVTLLREIHGYRQQKKREEFPNWQIALCGGLAGEALWLLSHPLDVIKSKMQSDGFGPDKKYRNVQGAFRQTWVTGGVRGLFYGLGPALLRAMPVSAGTFATKEYINRARPAVGLQTLETVKILRETRVARSHQDRVPSKVLRLTTRKMLISKTLLGGIALGASVVGVSSAQNSTRWPLHDNGLTDIVEWDRYSFLINGQRHFVFSGEFHYWRLPVPELWKDLLEKIKAAGFTAFSIYNHWEYHNPKPGVLDFESGAHNFTSIMTLAKEIGLYLIIRPGPYVNAESNAGGLALWATTGAYGKLRDNDLRYLDALTPYWANVSEIIAPHLITNGGNIILYQVENEYAEQWSDFENREPNNSGEEYMQYLQDVARENGIDAPLFHNLPNMNGYSWSKDVSNNTGNVDVIGVDSYPTCWTCNVSECLDTNGEYIPYKTLLYYDFFKNLSPTQPSFMPEFQGGSYNPWGGPQGGCPDDLGPDFANLFYRNLIYQKVSAISLYMLYGGTNWGWLAAPDVATSYDYSSPISENRLLVEKYYETKVLTQFTRIAQDLSKVDRVGNSTKYSSNPAVSVSELRNPDTNAAFYVTQHEYTPSGTVEKFTVKVKTSDGALTIPQYGTQITLNGHQSKIIVTDFKFGTKTLLYSTAEVLTYALIDDKEVLALWVPTGESGEFVVKGVNTAKFVNKGSSANVEIHPGADNVTVSFMQRSGLSLVELGDGARIALLDRSAAHVFWSPSLNNDPAEAGNNTVLVHGPYLVRSARLEGCDLQLTGDIQNSVKVSIFAPKSVCSVNWNGKKTSVESAKGGILTTNLEGAARFELPAISGWKSADSLPEIARDYSTTSKAWIAATNTNTSNPILPAPNNPVLYVDDYHIHTGNHIYRATFPTTDEPPTEVYLNITGGRAFGFSAWLNSEFIGSWLGIPGIGQGEQTFSFSNATLSTDADNVLVIVMDNSGHDMRDGAINPRGIQNATLIGPGSYSFTEWKLAGNAGFENHLDQIRAPLNEGSLYAERVGIHLPGYPFDEAEELPSDSISLTVPGAGIRVFRTVVPLLVPSGLDVSISFRLTAPSNVTFKSAKGYTNQLRALLFVNGYQFGRFNPYIGHQIDFPVPPGILDYKGDNTIAVTVWSQSADGAEMKVEWNVDYVHETGFDMNFDGTYLRPGWIEERRDWA</sequence>
<dbReference type="InterPro" id="IPR001944">
    <property type="entry name" value="Glycoside_Hdrlase_35"/>
</dbReference>
<dbReference type="InterPro" id="IPR031330">
    <property type="entry name" value="Gly_Hdrlase_35_cat"/>
</dbReference>
<protein>
    <recommendedName>
        <fullName evidence="5">beta-galactosidase</fullName>
        <ecNumber evidence="5">3.2.1.23</ecNumber>
    </recommendedName>
</protein>
<dbReference type="InterPro" id="IPR025972">
    <property type="entry name" value="BetaGal_dom3"/>
</dbReference>
<evidence type="ECO:0000256" key="1">
    <source>
        <dbReference type="ARBA" id="ARBA00001412"/>
    </source>
</evidence>
<keyword evidence="7" id="KW-0732">Signal</keyword>
<dbReference type="Pfam" id="PF13364">
    <property type="entry name" value="BetaGal_ABD2"/>
    <property type="match status" value="2"/>
</dbReference>
<keyword evidence="8" id="KW-0496">Mitochondrion</keyword>
<comment type="subcellular location">
    <subcellularLocation>
        <location evidence="3">Membrane</location>
        <topology evidence="3">Multi-pass membrane protein</topology>
    </subcellularLocation>
</comment>
<dbReference type="Pfam" id="PF00153">
    <property type="entry name" value="Mito_carr"/>
    <property type="match status" value="3"/>
</dbReference>
<keyword evidence="13" id="KW-0326">Glycosidase</keyword>
<dbReference type="Gene3D" id="3.20.20.80">
    <property type="entry name" value="Glycosidases"/>
    <property type="match status" value="1"/>
</dbReference>
<comment type="similarity">
    <text evidence="4 15">Belongs to the glycosyl hydrolase 35 family.</text>
</comment>
<keyword evidence="11 14" id="KW-0472">Membrane</keyword>
<dbReference type="Pfam" id="PF01301">
    <property type="entry name" value="Glyco_hydro_35"/>
    <property type="match status" value="1"/>
</dbReference>
<keyword evidence="18" id="KW-1185">Reference proteome</keyword>
<evidence type="ECO:0000256" key="13">
    <source>
        <dbReference type="ARBA" id="ARBA00023295"/>
    </source>
</evidence>
<dbReference type="GO" id="GO:0005975">
    <property type="term" value="P:carbohydrate metabolic process"/>
    <property type="evidence" value="ECO:0007669"/>
    <property type="project" value="InterPro"/>
</dbReference>
<feature type="repeat" description="Solcar" evidence="14">
    <location>
        <begin position="183"/>
        <end position="267"/>
    </location>
</feature>
<evidence type="ECO:0000256" key="12">
    <source>
        <dbReference type="ARBA" id="ARBA00023180"/>
    </source>
</evidence>
<dbReference type="SUPFAM" id="SSF117100">
    <property type="entry name" value="Beta-galactosidase LacA, domain 3"/>
    <property type="match status" value="1"/>
</dbReference>
<keyword evidence="12" id="KW-0325">Glycoprotein</keyword>
<dbReference type="SUPFAM" id="SSF51011">
    <property type="entry name" value="Glycosyl hydrolase domain"/>
    <property type="match status" value="1"/>
</dbReference>
<evidence type="ECO:0000256" key="9">
    <source>
        <dbReference type="ARBA" id="ARBA00022801"/>
    </source>
</evidence>
<evidence type="ECO:0000259" key="16">
    <source>
        <dbReference type="SMART" id="SM01029"/>
    </source>
</evidence>
<keyword evidence="8" id="KW-0999">Mitochondrion inner membrane</keyword>
<proteinExistence type="inferred from homology"/>
<dbReference type="InterPro" id="IPR036833">
    <property type="entry name" value="BetaGal_dom3_sf"/>
</dbReference>
<dbReference type="EMBL" id="SPNV01000022">
    <property type="protein sequence ID" value="KAF5865263.1"/>
    <property type="molecule type" value="Genomic_DNA"/>
</dbReference>
<dbReference type="FunFam" id="2.102.20.10:FF:000001">
    <property type="entry name" value="Beta-galactosidase A"/>
    <property type="match status" value="1"/>
</dbReference>
<dbReference type="InterPro" id="IPR018954">
    <property type="entry name" value="Betagal_dom2"/>
</dbReference>
<keyword evidence="9" id="KW-0378">Hydrolase</keyword>
<dbReference type="Gene3D" id="2.102.20.10">
    <property type="entry name" value="Beta-galactosidase, domain 2"/>
    <property type="match status" value="1"/>
</dbReference>
<dbReference type="PRINTS" id="PR00742">
    <property type="entry name" value="GLHYDRLASE35"/>
</dbReference>
<feature type="repeat" description="Solcar" evidence="14">
    <location>
        <begin position="85"/>
        <end position="167"/>
    </location>
</feature>
<evidence type="ECO:0000256" key="3">
    <source>
        <dbReference type="ARBA" id="ARBA00004141"/>
    </source>
</evidence>
<evidence type="ECO:0000256" key="7">
    <source>
        <dbReference type="ARBA" id="ARBA00022729"/>
    </source>
</evidence>
<evidence type="ECO:0000256" key="14">
    <source>
        <dbReference type="PROSITE-ProRule" id="PRU00282"/>
    </source>
</evidence>
<evidence type="ECO:0000256" key="5">
    <source>
        <dbReference type="ARBA" id="ARBA00012756"/>
    </source>
</evidence>
<dbReference type="Pfam" id="PF13363">
    <property type="entry name" value="BetaGal_dom3"/>
    <property type="match status" value="1"/>
</dbReference>
<dbReference type="SUPFAM" id="SSF49785">
    <property type="entry name" value="Galactose-binding domain-like"/>
    <property type="match status" value="2"/>
</dbReference>
<dbReference type="EC" id="3.2.1.23" evidence="5"/>
<comment type="function">
    <text evidence="2">Cleaves beta-linked terminal galactosyl residues from gangliosides, glycoproteins, and glycosaminoglycans.</text>
</comment>
<feature type="domain" description="Beta-galactosidase" evidence="16">
    <location>
        <begin position="795"/>
        <end position="976"/>
    </location>
</feature>
<comment type="caution">
    <text evidence="17">The sequence shown here is derived from an EMBL/GenBank/DDBJ whole genome shotgun (WGS) entry which is preliminary data.</text>
</comment>
<dbReference type="InterPro" id="IPR023395">
    <property type="entry name" value="MCP_dom_sf"/>
</dbReference>
<evidence type="ECO:0000256" key="2">
    <source>
        <dbReference type="ARBA" id="ARBA00002691"/>
    </source>
</evidence>
<dbReference type="GO" id="GO:0004565">
    <property type="term" value="F:beta-galactosidase activity"/>
    <property type="evidence" value="ECO:0007669"/>
    <property type="project" value="UniProtKB-EC"/>
</dbReference>
<keyword evidence="6 14" id="KW-0812">Transmembrane</keyword>